<protein>
    <submittedName>
        <fullName evidence="2">DUF481 domain-containing protein</fullName>
    </submittedName>
</protein>
<sequence>MSKIWLLSASLLLSGIAYAEDTTTSTTDSQQNDNVDIPSPWEGQVELGYQAHSGNTNTEALNTLVQGTYTKGRHRTTGEWKVYKLVREYYKDKRKSNYSLQSDYKLGPKSYLYSSFSGTDSNYTAYFKDYTFSAGPGFQLTHTDDVTVEFELGPGYRYQRPNLDEIDSNDVVFDETIKEPIIRANLRNEWAIFKNLNVYADLTVVTGQTNTTFTSDVGITNNITDNIALKLSHNLQYYNKVPDSSLKKHDGIFTVSVLVSF</sequence>
<name>A0A7X4RWQ5_9VIBR</name>
<reference evidence="2 3" key="1">
    <citation type="submission" date="2019-10" db="EMBL/GenBank/DDBJ databases">
        <title>Vibrio sp. nov. isolated from a shrimp pond.</title>
        <authorList>
            <person name="Gomez-Gil B."/>
            <person name="Enciso-Ibarra J."/>
            <person name="Enciso-Ibarra K."/>
            <person name="Bolan-Mejia C."/>
        </authorList>
    </citation>
    <scope>NUCLEOTIDE SEQUENCE [LARGE SCALE GENOMIC DNA]</scope>
    <source>
        <strain evidence="2 3">CAIM 722</strain>
    </source>
</reference>
<feature type="chain" id="PRO_5031240515" evidence="1">
    <location>
        <begin position="20"/>
        <end position="261"/>
    </location>
</feature>
<keyword evidence="3" id="KW-1185">Reference proteome</keyword>
<gene>
    <name evidence="2" type="ORF">F9817_22360</name>
</gene>
<proteinExistence type="predicted"/>
<accession>A0A7X4RWQ5</accession>
<comment type="caution">
    <text evidence="2">The sequence shown here is derived from an EMBL/GenBank/DDBJ whole genome shotgun (WGS) entry which is preliminary data.</text>
</comment>
<dbReference type="AlphaFoldDB" id="A0A7X4RWQ5"/>
<dbReference type="Pfam" id="PF04338">
    <property type="entry name" value="DUF481"/>
    <property type="match status" value="1"/>
</dbReference>
<evidence type="ECO:0000313" key="2">
    <source>
        <dbReference type="EMBL" id="MZI95933.1"/>
    </source>
</evidence>
<feature type="signal peptide" evidence="1">
    <location>
        <begin position="1"/>
        <end position="19"/>
    </location>
</feature>
<evidence type="ECO:0000313" key="3">
    <source>
        <dbReference type="Proteomes" id="UP000462621"/>
    </source>
</evidence>
<evidence type="ECO:0000256" key="1">
    <source>
        <dbReference type="SAM" id="SignalP"/>
    </source>
</evidence>
<dbReference type="EMBL" id="WEKT01000080">
    <property type="protein sequence ID" value="MZI95933.1"/>
    <property type="molecule type" value="Genomic_DNA"/>
</dbReference>
<organism evidence="2 3">
    <name type="scientific">Vibrio eleionomae</name>
    <dbReference type="NCBI Taxonomy" id="2653505"/>
    <lineage>
        <taxon>Bacteria</taxon>
        <taxon>Pseudomonadati</taxon>
        <taxon>Pseudomonadota</taxon>
        <taxon>Gammaproteobacteria</taxon>
        <taxon>Vibrionales</taxon>
        <taxon>Vibrionaceae</taxon>
        <taxon>Vibrio</taxon>
    </lineage>
</organism>
<dbReference type="InterPro" id="IPR007433">
    <property type="entry name" value="DUF481"/>
</dbReference>
<dbReference type="Proteomes" id="UP000462621">
    <property type="component" value="Unassembled WGS sequence"/>
</dbReference>
<dbReference type="RefSeq" id="WP_161158428.1">
    <property type="nucleotide sequence ID" value="NZ_WEKT01000080.1"/>
</dbReference>
<keyword evidence="1" id="KW-0732">Signal</keyword>